<keyword evidence="2" id="KW-1185">Reference proteome</keyword>
<dbReference type="EMBL" id="PUJW01000005">
    <property type="protein sequence ID" value="NHB91869.1"/>
    <property type="molecule type" value="Genomic_DNA"/>
</dbReference>
<evidence type="ECO:0000313" key="1">
    <source>
        <dbReference type="EMBL" id="NHB91869.1"/>
    </source>
</evidence>
<accession>A0A7X5QCH8</accession>
<organism evidence="1 2">
    <name type="scientific">Photorhabdus cinerea</name>
    <dbReference type="NCBI Taxonomy" id="471575"/>
    <lineage>
        <taxon>Bacteria</taxon>
        <taxon>Pseudomonadati</taxon>
        <taxon>Pseudomonadota</taxon>
        <taxon>Gammaproteobacteria</taxon>
        <taxon>Enterobacterales</taxon>
        <taxon>Morganellaceae</taxon>
        <taxon>Photorhabdus</taxon>
    </lineage>
</organism>
<evidence type="ECO:0000313" key="2">
    <source>
        <dbReference type="Proteomes" id="UP000591844"/>
    </source>
</evidence>
<proteinExistence type="predicted"/>
<name>A0A7X5QCH8_9GAMM</name>
<sequence>MKKQKIKKMKQMLEELGYLENEPDVVGHVLFHTKKRAFVALFPEHSANIIAYTGNVEEAYIADTRLEALTEISHLPVPDAYELSIVPLINNPLLGLSVKPGFLDKK</sequence>
<dbReference type="AlphaFoldDB" id="A0A7X5QCH8"/>
<reference evidence="1 2" key="1">
    <citation type="submission" date="2018-02" db="EMBL/GenBank/DDBJ databases">
        <authorList>
            <person name="Machado R.A."/>
        </authorList>
    </citation>
    <scope>NUCLEOTIDE SEQUENCE [LARGE SCALE GENOMIC DNA]</scope>
    <source>
        <strain evidence="1 2">DSM 19724</strain>
    </source>
</reference>
<dbReference type="Proteomes" id="UP000591844">
    <property type="component" value="Unassembled WGS sequence"/>
</dbReference>
<gene>
    <name evidence="1" type="ORF">C5469_06785</name>
</gene>
<comment type="caution">
    <text evidence="1">The sequence shown here is derived from an EMBL/GenBank/DDBJ whole genome shotgun (WGS) entry which is preliminary data.</text>
</comment>
<protein>
    <submittedName>
        <fullName evidence="1">Uncharacterized protein</fullName>
    </submittedName>
</protein>
<dbReference type="RefSeq" id="WP_166304137.1">
    <property type="nucleotide sequence ID" value="NZ_CAWPIB010000005.1"/>
</dbReference>